<dbReference type="EMBL" id="SIHJ01000001">
    <property type="protein sequence ID" value="TWT37523.1"/>
    <property type="molecule type" value="Genomic_DNA"/>
</dbReference>
<feature type="region of interest" description="Disordered" evidence="1">
    <location>
        <begin position="205"/>
        <end position="229"/>
    </location>
</feature>
<organism evidence="3 4">
    <name type="scientific">Posidoniimonas corsicana</name>
    <dbReference type="NCBI Taxonomy" id="1938618"/>
    <lineage>
        <taxon>Bacteria</taxon>
        <taxon>Pseudomonadati</taxon>
        <taxon>Planctomycetota</taxon>
        <taxon>Planctomycetia</taxon>
        <taxon>Pirellulales</taxon>
        <taxon>Lacipirellulaceae</taxon>
        <taxon>Posidoniimonas</taxon>
    </lineage>
</organism>
<keyword evidence="2" id="KW-1133">Transmembrane helix</keyword>
<feature type="region of interest" description="Disordered" evidence="1">
    <location>
        <begin position="250"/>
        <end position="328"/>
    </location>
</feature>
<evidence type="ECO:0000256" key="2">
    <source>
        <dbReference type="SAM" id="Phobius"/>
    </source>
</evidence>
<proteinExistence type="predicted"/>
<dbReference type="AlphaFoldDB" id="A0A5C5VHP2"/>
<feature type="transmembrane region" description="Helical" evidence="2">
    <location>
        <begin position="28"/>
        <end position="49"/>
    </location>
</feature>
<sequence>MDSQHRHELAENELAHWLEDFIEQVKPFASLIVIGVVGVIALFTAWGFYQKSNKANQAAEWSLYTTTTLEGVPNMNALETAAADLEGSGAPADYASVTWAEGKLYEASETVLTDRDKALEATDAARQEFERLLLAKGVQPAIRNRAQFGLARSYELDGDWEKAVEAYKETKGAFAEMAADRAEALASEDAKEDLQWLATAKAPAFSMPRGPGIPGQQPDFAPDDFDMGAADAEPEADVTLEDLLESYQDEAGEEGEMTSEGAEIDAEIEEMPADVEAEADAPAESTEPAEPAAEEPANADTESADAGEQPSADEATEDEPAGEKPSDE</sequence>
<keyword evidence="2" id="KW-0472">Membrane</keyword>
<protein>
    <recommendedName>
        <fullName evidence="5">Tetratricopeptide repeat-like domain-containing protein</fullName>
    </recommendedName>
</protein>
<dbReference type="OrthoDB" id="265362at2"/>
<dbReference type="RefSeq" id="WP_146564857.1">
    <property type="nucleotide sequence ID" value="NZ_SIHJ01000001.1"/>
</dbReference>
<evidence type="ECO:0000313" key="4">
    <source>
        <dbReference type="Proteomes" id="UP000316714"/>
    </source>
</evidence>
<dbReference type="Proteomes" id="UP000316714">
    <property type="component" value="Unassembled WGS sequence"/>
</dbReference>
<keyword evidence="4" id="KW-1185">Reference proteome</keyword>
<gene>
    <name evidence="3" type="ORF">KOR34_24750</name>
</gene>
<name>A0A5C5VHP2_9BACT</name>
<evidence type="ECO:0000313" key="3">
    <source>
        <dbReference type="EMBL" id="TWT37523.1"/>
    </source>
</evidence>
<accession>A0A5C5VHP2</accession>
<evidence type="ECO:0000256" key="1">
    <source>
        <dbReference type="SAM" id="MobiDB-lite"/>
    </source>
</evidence>
<comment type="caution">
    <text evidence="3">The sequence shown here is derived from an EMBL/GenBank/DDBJ whole genome shotgun (WGS) entry which is preliminary data.</text>
</comment>
<evidence type="ECO:0008006" key="5">
    <source>
        <dbReference type="Google" id="ProtNLM"/>
    </source>
</evidence>
<reference evidence="3 4" key="1">
    <citation type="submission" date="2019-02" db="EMBL/GenBank/DDBJ databases">
        <title>Deep-cultivation of Planctomycetes and their phenomic and genomic characterization uncovers novel biology.</title>
        <authorList>
            <person name="Wiegand S."/>
            <person name="Jogler M."/>
            <person name="Boedeker C."/>
            <person name="Pinto D."/>
            <person name="Vollmers J."/>
            <person name="Rivas-Marin E."/>
            <person name="Kohn T."/>
            <person name="Peeters S.H."/>
            <person name="Heuer A."/>
            <person name="Rast P."/>
            <person name="Oberbeckmann S."/>
            <person name="Bunk B."/>
            <person name="Jeske O."/>
            <person name="Meyerdierks A."/>
            <person name="Storesund J.E."/>
            <person name="Kallscheuer N."/>
            <person name="Luecker S."/>
            <person name="Lage O.M."/>
            <person name="Pohl T."/>
            <person name="Merkel B.J."/>
            <person name="Hornburger P."/>
            <person name="Mueller R.-W."/>
            <person name="Bruemmer F."/>
            <person name="Labrenz M."/>
            <person name="Spormann A.M."/>
            <person name="Op Den Camp H."/>
            <person name="Overmann J."/>
            <person name="Amann R."/>
            <person name="Jetten M.S.M."/>
            <person name="Mascher T."/>
            <person name="Medema M.H."/>
            <person name="Devos D.P."/>
            <person name="Kaster A.-K."/>
            <person name="Ovreas L."/>
            <person name="Rohde M."/>
            <person name="Galperin M.Y."/>
            <person name="Jogler C."/>
        </authorList>
    </citation>
    <scope>NUCLEOTIDE SEQUENCE [LARGE SCALE GENOMIC DNA]</scope>
    <source>
        <strain evidence="3 4">KOR34</strain>
    </source>
</reference>
<feature type="compositionally biased region" description="Acidic residues" evidence="1">
    <location>
        <begin position="250"/>
        <end position="281"/>
    </location>
</feature>
<keyword evidence="2" id="KW-0812">Transmembrane</keyword>
<feature type="compositionally biased region" description="Low complexity" evidence="1">
    <location>
        <begin position="282"/>
        <end position="301"/>
    </location>
</feature>